<keyword evidence="4" id="KW-0479">Metal-binding</keyword>
<evidence type="ECO:0000256" key="6">
    <source>
        <dbReference type="ARBA" id="ARBA00023277"/>
    </source>
</evidence>
<dbReference type="NCBIfam" id="TIGR01662">
    <property type="entry name" value="HAD-SF-IIIA"/>
    <property type="match status" value="1"/>
</dbReference>
<dbReference type="PANTHER" id="PTHR42891">
    <property type="entry name" value="D-GLYCERO-BETA-D-MANNO-HEPTOSE-1,7-BISPHOSPHATE 7-PHOSPHATASE"/>
    <property type="match status" value="1"/>
</dbReference>
<name>A0A2A7SI79_BURGA</name>
<evidence type="ECO:0000256" key="7">
    <source>
        <dbReference type="ARBA" id="ARBA00031828"/>
    </source>
</evidence>
<evidence type="ECO:0000256" key="5">
    <source>
        <dbReference type="ARBA" id="ARBA00022801"/>
    </source>
</evidence>
<dbReference type="InterPro" id="IPR036412">
    <property type="entry name" value="HAD-like_sf"/>
</dbReference>
<sequence>MALIPPAAAPRGIGEGGRPAVLLDKDGTLLEDVPYNVEPRLMRLAPGAGEALQCLARLGMPLVVVSNQPGVALGRFQEARLRAVRRRLEELFDRHGARLTDFLYCPHHPQGTVARYACACLCRKPRPGLLRIAAARHGLSLARSWMIGDILDDIEAGRRAGCRTILVDRGGETEWVLGGRRDPDHLVERLDAAAEIVRRESAGRPFAETRP</sequence>
<evidence type="ECO:0000256" key="1">
    <source>
        <dbReference type="ARBA" id="ARBA00004496"/>
    </source>
</evidence>
<proteinExistence type="inferred from homology"/>
<reference evidence="9" key="1">
    <citation type="submission" date="2017-09" db="EMBL/GenBank/DDBJ databases">
        <title>FDA dAtabase for Regulatory Grade micrObial Sequences (FDA-ARGOS): Supporting development and validation of Infectious Disease Dx tests.</title>
        <authorList>
            <person name="Minogue T."/>
            <person name="Wolcott M."/>
            <person name="Wasieloski L."/>
            <person name="Aguilar W."/>
            <person name="Moore D."/>
            <person name="Tallon L."/>
            <person name="Sadzewicz L."/>
            <person name="Ott S."/>
            <person name="Zhao X."/>
            <person name="Nagaraj S."/>
            <person name="Vavikolanu K."/>
            <person name="Aluvathingal J."/>
            <person name="Nadendla S."/>
            <person name="Sichtig H."/>
        </authorList>
    </citation>
    <scope>NUCLEOTIDE SEQUENCE [LARGE SCALE GENOMIC DNA]</scope>
    <source>
        <strain evidence="9">FDAARGOS_390</strain>
    </source>
</reference>
<dbReference type="GO" id="GO:0046872">
    <property type="term" value="F:metal ion binding"/>
    <property type="evidence" value="ECO:0007669"/>
    <property type="project" value="UniProtKB-KW"/>
</dbReference>
<comment type="caution">
    <text evidence="8">The sequence shown here is derived from an EMBL/GenBank/DDBJ whole genome shotgun (WGS) entry which is preliminary data.</text>
</comment>
<dbReference type="InterPro" id="IPR004446">
    <property type="entry name" value="Heptose_bisP_phosphatase"/>
</dbReference>
<evidence type="ECO:0000256" key="4">
    <source>
        <dbReference type="ARBA" id="ARBA00022723"/>
    </source>
</evidence>
<dbReference type="InterPro" id="IPR006543">
    <property type="entry name" value="Histidinol-phos"/>
</dbReference>
<evidence type="ECO:0000313" key="8">
    <source>
        <dbReference type="EMBL" id="PEH42980.1"/>
    </source>
</evidence>
<dbReference type="NCBIfam" id="TIGR01656">
    <property type="entry name" value="Histidinol-ppas"/>
    <property type="match status" value="1"/>
</dbReference>
<dbReference type="Pfam" id="PF13242">
    <property type="entry name" value="Hydrolase_like"/>
    <property type="match status" value="1"/>
</dbReference>
<evidence type="ECO:0000256" key="3">
    <source>
        <dbReference type="ARBA" id="ARBA00022490"/>
    </source>
</evidence>
<dbReference type="AlphaFoldDB" id="A0A2A7SI79"/>
<evidence type="ECO:0000313" key="9">
    <source>
        <dbReference type="Proteomes" id="UP000220629"/>
    </source>
</evidence>
<comment type="subcellular location">
    <subcellularLocation>
        <location evidence="1">Cytoplasm</location>
    </subcellularLocation>
</comment>
<dbReference type="EMBL" id="PDDY01000001">
    <property type="protein sequence ID" value="PEH42980.1"/>
    <property type="molecule type" value="Genomic_DNA"/>
</dbReference>
<dbReference type="InterPro" id="IPR023214">
    <property type="entry name" value="HAD_sf"/>
</dbReference>
<dbReference type="InterPro" id="IPR006549">
    <property type="entry name" value="HAD-SF_hydro_IIIA"/>
</dbReference>
<dbReference type="Proteomes" id="UP000220629">
    <property type="component" value="Unassembled WGS sequence"/>
</dbReference>
<dbReference type="RefSeq" id="WP_096751453.1">
    <property type="nucleotide sequence ID" value="NZ_CADEPO010000003.1"/>
</dbReference>
<accession>A0A2A7SI79</accession>
<protein>
    <recommendedName>
        <fullName evidence="7">D,D-heptose 1,7-bisphosphate phosphatase</fullName>
    </recommendedName>
</protein>
<dbReference type="GO" id="GO:0005975">
    <property type="term" value="P:carbohydrate metabolic process"/>
    <property type="evidence" value="ECO:0007669"/>
    <property type="project" value="InterPro"/>
</dbReference>
<dbReference type="PANTHER" id="PTHR42891:SF1">
    <property type="entry name" value="D-GLYCERO-BETA-D-MANNO-HEPTOSE-1,7-BISPHOSPHATE 7-PHOSPHATASE"/>
    <property type="match status" value="1"/>
</dbReference>
<organism evidence="8 9">
    <name type="scientific">Burkholderia gladioli</name>
    <name type="common">Pseudomonas marginata</name>
    <name type="synonym">Phytomonas marginata</name>
    <dbReference type="NCBI Taxonomy" id="28095"/>
    <lineage>
        <taxon>Bacteria</taxon>
        <taxon>Pseudomonadati</taxon>
        <taxon>Pseudomonadota</taxon>
        <taxon>Betaproteobacteria</taxon>
        <taxon>Burkholderiales</taxon>
        <taxon>Burkholderiaceae</taxon>
        <taxon>Burkholderia</taxon>
    </lineage>
</organism>
<gene>
    <name evidence="8" type="ORF">CRM94_12915</name>
</gene>
<dbReference type="GO" id="GO:0016791">
    <property type="term" value="F:phosphatase activity"/>
    <property type="evidence" value="ECO:0007669"/>
    <property type="project" value="InterPro"/>
</dbReference>
<dbReference type="SUPFAM" id="SSF56784">
    <property type="entry name" value="HAD-like"/>
    <property type="match status" value="1"/>
</dbReference>
<dbReference type="Gene3D" id="3.40.50.1000">
    <property type="entry name" value="HAD superfamily/HAD-like"/>
    <property type="match status" value="1"/>
</dbReference>
<evidence type="ECO:0000256" key="2">
    <source>
        <dbReference type="ARBA" id="ARBA00005628"/>
    </source>
</evidence>
<dbReference type="GO" id="GO:0005737">
    <property type="term" value="C:cytoplasm"/>
    <property type="evidence" value="ECO:0007669"/>
    <property type="project" value="UniProtKB-SubCell"/>
</dbReference>
<comment type="similarity">
    <text evidence="2">Belongs to the GmhB family.</text>
</comment>
<keyword evidence="3" id="KW-0963">Cytoplasm</keyword>
<keyword evidence="5 8" id="KW-0378">Hydrolase</keyword>
<keyword evidence="6" id="KW-0119">Carbohydrate metabolism</keyword>